<dbReference type="EMBL" id="MFGW01000212">
    <property type="protein sequence ID" value="OGF59483.1"/>
    <property type="molecule type" value="Genomic_DNA"/>
</dbReference>
<organism evidence="3 4">
    <name type="scientific">Candidatus Fischerbacteria bacterium RBG_13_37_8</name>
    <dbReference type="NCBI Taxonomy" id="1817863"/>
    <lineage>
        <taxon>Bacteria</taxon>
        <taxon>Candidatus Fischeribacteriota</taxon>
    </lineage>
</organism>
<dbReference type="GO" id="GO:0016757">
    <property type="term" value="F:glycosyltransferase activity"/>
    <property type="evidence" value="ECO:0007669"/>
    <property type="project" value="InterPro"/>
</dbReference>
<comment type="caution">
    <text evidence="3">The sequence shown here is derived from an EMBL/GenBank/DDBJ whole genome shotgun (WGS) entry which is preliminary data.</text>
</comment>
<sequence length="375" mass="43595">MKLVLLRNYKEEQQLSMKAYADCISAKLREKCKEWDIIDYHPKNLKFDTITNTLPIARKAMDLFNRYVYYPSQVRKIQADIYHIVDHANSLFIKNLDEKKVIVTCHDLIPLLIEGGYFKNIKKPPLALKIFKSSMNYIKKATLIFADSENTMKDLYTVAGVQRCRIVKMPLAAFYPFKRTMEEQNNLFRKKLNVADDTYIILTVGLNIFYKNVKGILETLSSLPEKINGKKWIFYHLGERYTEKDLQVVKNEQVRDRIKQLGALSYPELELFYNSADVLFFPSLYEGFGMPVLEAMQCSLPVITSKVASIPEIGNEAVAYVDPNNTEEMQQMICEVLSNNKLRQSLQEKGLKQAQLFNWDNIVNKMIPYYNSILQ</sequence>
<dbReference type="CDD" id="cd03809">
    <property type="entry name" value="GT4_MtfB-like"/>
    <property type="match status" value="1"/>
</dbReference>
<dbReference type="Pfam" id="PF00534">
    <property type="entry name" value="Glycos_transf_1"/>
    <property type="match status" value="1"/>
</dbReference>
<dbReference type="PANTHER" id="PTHR46401">
    <property type="entry name" value="GLYCOSYLTRANSFERASE WBBK-RELATED"/>
    <property type="match status" value="1"/>
</dbReference>
<reference evidence="3 4" key="1">
    <citation type="journal article" date="2016" name="Nat. Commun.">
        <title>Thousands of microbial genomes shed light on interconnected biogeochemical processes in an aquifer system.</title>
        <authorList>
            <person name="Anantharaman K."/>
            <person name="Brown C.T."/>
            <person name="Hug L.A."/>
            <person name="Sharon I."/>
            <person name="Castelle C.J."/>
            <person name="Probst A.J."/>
            <person name="Thomas B.C."/>
            <person name="Singh A."/>
            <person name="Wilkins M.J."/>
            <person name="Karaoz U."/>
            <person name="Brodie E.L."/>
            <person name="Williams K.H."/>
            <person name="Hubbard S.S."/>
            <person name="Banfield J.F."/>
        </authorList>
    </citation>
    <scope>NUCLEOTIDE SEQUENCE [LARGE SCALE GENOMIC DNA]</scope>
</reference>
<dbReference type="PANTHER" id="PTHR46401:SF2">
    <property type="entry name" value="GLYCOSYLTRANSFERASE WBBK-RELATED"/>
    <property type="match status" value="1"/>
</dbReference>
<protein>
    <recommendedName>
        <fullName evidence="2">Glycosyl transferase family 1 domain-containing protein</fullName>
    </recommendedName>
</protein>
<evidence type="ECO:0000313" key="4">
    <source>
        <dbReference type="Proteomes" id="UP000178943"/>
    </source>
</evidence>
<keyword evidence="1" id="KW-0808">Transferase</keyword>
<dbReference type="SUPFAM" id="SSF53756">
    <property type="entry name" value="UDP-Glycosyltransferase/glycogen phosphorylase"/>
    <property type="match status" value="1"/>
</dbReference>
<dbReference type="Gene3D" id="3.40.50.2000">
    <property type="entry name" value="Glycogen Phosphorylase B"/>
    <property type="match status" value="2"/>
</dbReference>
<accession>A0A1F5V7S8</accession>
<dbReference type="Proteomes" id="UP000178943">
    <property type="component" value="Unassembled WGS sequence"/>
</dbReference>
<evidence type="ECO:0000259" key="2">
    <source>
        <dbReference type="Pfam" id="PF00534"/>
    </source>
</evidence>
<dbReference type="AlphaFoldDB" id="A0A1F5V7S8"/>
<gene>
    <name evidence="3" type="ORF">A2Y62_01630</name>
</gene>
<evidence type="ECO:0000256" key="1">
    <source>
        <dbReference type="ARBA" id="ARBA00022679"/>
    </source>
</evidence>
<dbReference type="STRING" id="1817863.A2Y62_01630"/>
<proteinExistence type="predicted"/>
<name>A0A1F5V7S8_9BACT</name>
<feature type="domain" description="Glycosyl transferase family 1" evidence="2">
    <location>
        <begin position="188"/>
        <end position="352"/>
    </location>
</feature>
<dbReference type="InterPro" id="IPR001296">
    <property type="entry name" value="Glyco_trans_1"/>
</dbReference>
<evidence type="ECO:0000313" key="3">
    <source>
        <dbReference type="EMBL" id="OGF59483.1"/>
    </source>
</evidence>